<dbReference type="PATRIC" id="fig|1434106.5.peg.874"/>
<dbReference type="Proteomes" id="UP000033079">
    <property type="component" value="Chromosome"/>
</dbReference>
<dbReference type="EC" id="3.2.1.-" evidence="1"/>
<dbReference type="KEGG" id="mbar:MSBR2_0702"/>
<protein>
    <submittedName>
        <fullName evidence="1">Glycogen debranching enzyme</fullName>
        <ecNumber evidence="1">3.2.1.-</ecNumber>
    </submittedName>
</protein>
<sequence>MSWNCGVEGETEGPEVEILRERQIKNFAAILLLSIGVPMICMGDEVRRTQKGNNNAYCQKNETSWFDWNLVEKNRDIFCFWKLMIDFRKHHTTILRPSI</sequence>
<accession>A0A0E3R180</accession>
<dbReference type="SUPFAM" id="SSF51445">
    <property type="entry name" value="(Trans)glycosidases"/>
    <property type="match status" value="1"/>
</dbReference>
<gene>
    <name evidence="1" type="ORF">MSBR2_0702</name>
</gene>
<proteinExistence type="predicted"/>
<name>A0A0E3R180_METBA</name>
<dbReference type="GeneID" id="24799640"/>
<keyword evidence="1" id="KW-0378">Hydrolase</keyword>
<dbReference type="AlphaFoldDB" id="A0A0E3R180"/>
<organism evidence="1 2">
    <name type="scientific">Methanosarcina barkeri 227</name>
    <dbReference type="NCBI Taxonomy" id="1434106"/>
    <lineage>
        <taxon>Archaea</taxon>
        <taxon>Methanobacteriati</taxon>
        <taxon>Methanobacteriota</taxon>
        <taxon>Stenosarchaea group</taxon>
        <taxon>Methanomicrobia</taxon>
        <taxon>Methanosarcinales</taxon>
        <taxon>Methanosarcinaceae</taxon>
        <taxon>Methanosarcina</taxon>
    </lineage>
</organism>
<dbReference type="HOGENOM" id="CLU_2313772_0_0_2"/>
<dbReference type="RefSeq" id="WP_048117640.1">
    <property type="nucleotide sequence ID" value="NZ_CP009530.1"/>
</dbReference>
<reference evidence="1 2" key="1">
    <citation type="submission" date="2014-07" db="EMBL/GenBank/DDBJ databases">
        <title>Methanogenic archaea and the global carbon cycle.</title>
        <authorList>
            <person name="Henriksen J.R."/>
            <person name="Luke J."/>
            <person name="Reinhart S."/>
            <person name="Benedict M.N."/>
            <person name="Youngblut N.D."/>
            <person name="Metcalf M.E."/>
            <person name="Whitaker R.J."/>
            <person name="Metcalf W.W."/>
        </authorList>
    </citation>
    <scope>NUCLEOTIDE SEQUENCE [LARGE SCALE GENOMIC DNA]</scope>
    <source>
        <strain evidence="1 2">227</strain>
    </source>
</reference>
<dbReference type="InterPro" id="IPR017853">
    <property type="entry name" value="GH"/>
</dbReference>
<evidence type="ECO:0000313" key="1">
    <source>
        <dbReference type="EMBL" id="AKB57218.1"/>
    </source>
</evidence>
<dbReference type="EMBL" id="CP009530">
    <property type="protein sequence ID" value="AKB57218.1"/>
    <property type="molecule type" value="Genomic_DNA"/>
</dbReference>
<keyword evidence="1" id="KW-0326">Glycosidase</keyword>
<dbReference type="PANTHER" id="PTHR43002">
    <property type="entry name" value="GLYCOGEN DEBRANCHING ENZYME"/>
    <property type="match status" value="1"/>
</dbReference>
<evidence type="ECO:0000313" key="2">
    <source>
        <dbReference type="Proteomes" id="UP000033079"/>
    </source>
</evidence>
<dbReference type="Gene3D" id="3.20.20.80">
    <property type="entry name" value="Glycosidases"/>
    <property type="match status" value="1"/>
</dbReference>
<dbReference type="GO" id="GO:0016798">
    <property type="term" value="F:hydrolase activity, acting on glycosyl bonds"/>
    <property type="evidence" value="ECO:0007669"/>
    <property type="project" value="UniProtKB-KW"/>
</dbReference>